<sequence>MNGNFSRKRSRSHSPDGAKLYVKNLGLHYTQEMLKDQFEFYGRTKEVKIIRKGPNGQPLRDYLYGFVLMETYDSAKTAMEELNTQGMTITFSKENPNKNPPVPTIILPKPPVNEQMPNMQSFQDNAQAANIMLLNNANPKPGQAMDQGMLERLLSEHQPSCLCISGVPEFFKSFFMVREVWIGNISPATDKQLLYDAFKNYGIIEGIEMFSSKGFAFIKYRKVVCATRAYELADGIIVDGRPVKVAFADPTRRIDIVGDSLSPENPNFNPIDDDNFKNLFLGYSHSAVVPPEAKLREVFSRYGRVKRISIRQATSTTRPYAFVDFEKGEQASEARKKLYIEDNDGTRRKELGDPALEISFKNTNNIVSKNGVKNGVRYQDKITKEEYPELARRLMEKPPAFVNLLKFQSLFMVPNFQMMPGMQNFSIFQPPNNTVQEVTLPVKKVVEENPNIGAVVWSGFITRSKNYRVGIDATLVEGSADCFPATQYHINISHRVQISEVFKFERLAMVTLDASNETQNDSFQEYVKYFSQKQRAGYVGVKSTLLYICPPLDQIKGLYSKLEDTQLLGVFVDPNKKVEKVRDTSKLEELIDLLQRPDVMKAFEAKKIGVSPSDPRLSLMM</sequence>
<dbReference type="AlphaFoldDB" id="A0A1R2BNL7"/>
<evidence type="ECO:0000256" key="1">
    <source>
        <dbReference type="ARBA" id="ARBA00004123"/>
    </source>
</evidence>
<gene>
    <name evidence="6" type="ORF">SteCoe_21798</name>
</gene>
<evidence type="ECO:0000313" key="6">
    <source>
        <dbReference type="EMBL" id="OMJ78423.1"/>
    </source>
</evidence>
<dbReference type="InterPro" id="IPR035979">
    <property type="entry name" value="RBD_domain_sf"/>
</dbReference>
<organism evidence="6 7">
    <name type="scientific">Stentor coeruleus</name>
    <dbReference type="NCBI Taxonomy" id="5963"/>
    <lineage>
        <taxon>Eukaryota</taxon>
        <taxon>Sar</taxon>
        <taxon>Alveolata</taxon>
        <taxon>Ciliophora</taxon>
        <taxon>Postciliodesmatophora</taxon>
        <taxon>Heterotrichea</taxon>
        <taxon>Heterotrichida</taxon>
        <taxon>Stentoridae</taxon>
        <taxon>Stentor</taxon>
    </lineage>
</organism>
<feature type="domain" description="RRM" evidence="5">
    <location>
        <begin position="178"/>
        <end position="250"/>
    </location>
</feature>
<protein>
    <recommendedName>
        <fullName evidence="5">RRM domain-containing protein</fullName>
    </recommendedName>
</protein>
<dbReference type="CDD" id="cd00590">
    <property type="entry name" value="RRM_SF"/>
    <property type="match status" value="2"/>
</dbReference>
<dbReference type="InterPro" id="IPR000504">
    <property type="entry name" value="RRM_dom"/>
</dbReference>
<evidence type="ECO:0000256" key="3">
    <source>
        <dbReference type="ARBA" id="ARBA00023242"/>
    </source>
</evidence>
<dbReference type="InterPro" id="IPR012921">
    <property type="entry name" value="SPOC_C"/>
</dbReference>
<dbReference type="Pfam" id="PF00076">
    <property type="entry name" value="RRM_1"/>
    <property type="match status" value="3"/>
</dbReference>
<dbReference type="GO" id="GO:0005634">
    <property type="term" value="C:nucleus"/>
    <property type="evidence" value="ECO:0007669"/>
    <property type="project" value="UniProtKB-SubCell"/>
</dbReference>
<dbReference type="Proteomes" id="UP000187209">
    <property type="component" value="Unassembled WGS sequence"/>
</dbReference>
<feature type="domain" description="RRM" evidence="5">
    <location>
        <begin position="18"/>
        <end position="94"/>
    </location>
</feature>
<feature type="domain" description="RRM" evidence="5">
    <location>
        <begin position="277"/>
        <end position="363"/>
    </location>
</feature>
<proteinExistence type="predicted"/>
<name>A0A1R2BNL7_9CILI</name>
<comment type="subcellular location">
    <subcellularLocation>
        <location evidence="1">Nucleus</location>
    </subcellularLocation>
</comment>
<evidence type="ECO:0000256" key="2">
    <source>
        <dbReference type="ARBA" id="ARBA00022884"/>
    </source>
</evidence>
<dbReference type="PANTHER" id="PTHR23189">
    <property type="entry name" value="RNA RECOGNITION MOTIF-CONTAINING"/>
    <property type="match status" value="1"/>
</dbReference>
<dbReference type="GO" id="GO:0003723">
    <property type="term" value="F:RNA binding"/>
    <property type="evidence" value="ECO:0007669"/>
    <property type="project" value="UniProtKB-UniRule"/>
</dbReference>
<reference evidence="6 7" key="1">
    <citation type="submission" date="2016-11" db="EMBL/GenBank/DDBJ databases">
        <title>The macronuclear genome of Stentor coeruleus: a giant cell with tiny introns.</title>
        <authorList>
            <person name="Slabodnick M."/>
            <person name="Ruby J.G."/>
            <person name="Reiff S.B."/>
            <person name="Swart E.C."/>
            <person name="Gosai S."/>
            <person name="Prabakaran S."/>
            <person name="Witkowska E."/>
            <person name="Larue G.E."/>
            <person name="Fisher S."/>
            <person name="Freeman R.M."/>
            <person name="Gunawardena J."/>
            <person name="Chu W."/>
            <person name="Stover N.A."/>
            <person name="Gregory B.D."/>
            <person name="Nowacki M."/>
            <person name="Derisi J."/>
            <person name="Roy S.W."/>
            <person name="Marshall W.F."/>
            <person name="Sood P."/>
        </authorList>
    </citation>
    <scope>NUCLEOTIDE SEQUENCE [LARGE SCALE GENOMIC DNA]</scope>
    <source>
        <strain evidence="6">WM001</strain>
    </source>
</reference>
<dbReference type="InterPro" id="IPR012677">
    <property type="entry name" value="Nucleotide-bd_a/b_plait_sf"/>
</dbReference>
<dbReference type="Gene3D" id="3.30.70.330">
    <property type="match status" value="3"/>
</dbReference>
<dbReference type="Pfam" id="PF07744">
    <property type="entry name" value="SPOC"/>
    <property type="match status" value="1"/>
</dbReference>
<dbReference type="OrthoDB" id="639027at2759"/>
<dbReference type="PROSITE" id="PS50102">
    <property type="entry name" value="RRM"/>
    <property type="match status" value="3"/>
</dbReference>
<dbReference type="EMBL" id="MPUH01000523">
    <property type="protein sequence ID" value="OMJ78423.1"/>
    <property type="molecule type" value="Genomic_DNA"/>
</dbReference>
<keyword evidence="7" id="KW-1185">Reference proteome</keyword>
<evidence type="ECO:0000313" key="7">
    <source>
        <dbReference type="Proteomes" id="UP000187209"/>
    </source>
</evidence>
<keyword evidence="2 4" id="KW-0694">RNA-binding</keyword>
<accession>A0A1R2BNL7</accession>
<dbReference type="SUPFAM" id="SSF54928">
    <property type="entry name" value="RNA-binding domain, RBD"/>
    <property type="match status" value="2"/>
</dbReference>
<evidence type="ECO:0000259" key="5">
    <source>
        <dbReference type="PROSITE" id="PS50102"/>
    </source>
</evidence>
<dbReference type="SMART" id="SM00360">
    <property type="entry name" value="RRM"/>
    <property type="match status" value="3"/>
</dbReference>
<comment type="caution">
    <text evidence="6">The sequence shown here is derived from an EMBL/GenBank/DDBJ whole genome shotgun (WGS) entry which is preliminary data.</text>
</comment>
<keyword evidence="3" id="KW-0539">Nucleus</keyword>
<evidence type="ECO:0000256" key="4">
    <source>
        <dbReference type="PROSITE-ProRule" id="PRU00176"/>
    </source>
</evidence>